<organism evidence="1 2">
    <name type="scientific">Labrys monachus</name>
    <dbReference type="NCBI Taxonomy" id="217067"/>
    <lineage>
        <taxon>Bacteria</taxon>
        <taxon>Pseudomonadati</taxon>
        <taxon>Pseudomonadota</taxon>
        <taxon>Alphaproteobacteria</taxon>
        <taxon>Hyphomicrobiales</taxon>
        <taxon>Xanthobacteraceae</taxon>
        <taxon>Labrys</taxon>
    </lineage>
</organism>
<keyword evidence="2" id="KW-1185">Reference proteome</keyword>
<evidence type="ECO:0000313" key="1">
    <source>
        <dbReference type="EMBL" id="MDQ0392206.1"/>
    </source>
</evidence>
<sequence>MAAEDAAAFFHFPFRGLRDGPAAAIVLVGPLFRAAGNAAGQERQSFARRQGSVDLGRFFIDDFKCTQTIDAQRDVDQPVAEAEIEQCPALIRQTTAHQIFRH</sequence>
<accession>A0ABU0FCP2</accession>
<dbReference type="EMBL" id="JAUSVK010000001">
    <property type="protein sequence ID" value="MDQ0392206.1"/>
    <property type="molecule type" value="Genomic_DNA"/>
</dbReference>
<comment type="caution">
    <text evidence="1">The sequence shown here is derived from an EMBL/GenBank/DDBJ whole genome shotgun (WGS) entry which is preliminary data.</text>
</comment>
<gene>
    <name evidence="1" type="ORF">J3R73_001998</name>
</gene>
<evidence type="ECO:0000313" key="2">
    <source>
        <dbReference type="Proteomes" id="UP001237448"/>
    </source>
</evidence>
<proteinExistence type="predicted"/>
<dbReference type="Proteomes" id="UP001237448">
    <property type="component" value="Unassembled WGS sequence"/>
</dbReference>
<protein>
    <submittedName>
        <fullName evidence="1">Uncharacterized protein</fullName>
    </submittedName>
</protein>
<reference evidence="1 2" key="1">
    <citation type="submission" date="2023-07" db="EMBL/GenBank/DDBJ databases">
        <title>Genomic Encyclopedia of Type Strains, Phase IV (KMG-IV): sequencing the most valuable type-strain genomes for metagenomic binning, comparative biology and taxonomic classification.</title>
        <authorList>
            <person name="Goeker M."/>
        </authorList>
    </citation>
    <scope>NUCLEOTIDE SEQUENCE [LARGE SCALE GENOMIC DNA]</scope>
    <source>
        <strain evidence="1 2">DSM 5896</strain>
    </source>
</reference>
<name>A0ABU0FCP2_9HYPH</name>